<comment type="cofactor">
    <cofactor evidence="11">
        <name>[4Fe-4S] cluster</name>
        <dbReference type="ChEBI" id="CHEBI:49883"/>
    </cofactor>
    <text evidence="11">Binds 1 [4Fe-4S] cluster.</text>
</comment>
<dbReference type="InterPro" id="IPR024707">
    <property type="entry name" value="FTR_bsu_Cyanobacter"/>
</dbReference>
<dbReference type="GO" id="GO:0051539">
    <property type="term" value="F:4 iron, 4 sulfur cluster binding"/>
    <property type="evidence" value="ECO:0007669"/>
    <property type="project" value="UniProtKB-KW"/>
</dbReference>
<dbReference type="PANTHER" id="PTHR35113:SF1">
    <property type="entry name" value="FERREDOXIN-THIOREDOXIN REDUCTASE CATALYTIC CHAIN, CHLOROPLASTIC"/>
    <property type="match status" value="1"/>
</dbReference>
<keyword evidence="3 11" id="KW-0004">4Fe-4S</keyword>
<dbReference type="Pfam" id="PF02943">
    <property type="entry name" value="FeThRed_B"/>
    <property type="match status" value="1"/>
</dbReference>
<dbReference type="AlphaFoldDB" id="A0A8E6D4Y1"/>
<evidence type="ECO:0000256" key="1">
    <source>
        <dbReference type="ARBA" id="ARBA00003945"/>
    </source>
</evidence>
<comment type="function">
    <text evidence="1 11">Catalytic subunit of the ferredoxin-thioredoxin reductase (FTR), which catalyzes the two-electron reduction of thioredoxins by the electrons provided by reduced ferredoxin.</text>
</comment>
<dbReference type="EC" id="1.8.7.2" evidence="11"/>
<evidence type="ECO:0000256" key="2">
    <source>
        <dbReference type="ARBA" id="ARBA00007941"/>
    </source>
</evidence>
<evidence type="ECO:0000256" key="4">
    <source>
        <dbReference type="ARBA" id="ARBA00022723"/>
    </source>
</evidence>
<keyword evidence="8" id="KW-1015">Disulfide bond</keyword>
<evidence type="ECO:0000256" key="6">
    <source>
        <dbReference type="ARBA" id="ARBA00023004"/>
    </source>
</evidence>
<evidence type="ECO:0000256" key="10">
    <source>
        <dbReference type="ARBA" id="ARBA00048150"/>
    </source>
</evidence>
<organism evidence="12">
    <name type="scientific">Ishige okamurae</name>
    <dbReference type="NCBI Taxonomy" id="233772"/>
    <lineage>
        <taxon>Eukaryota</taxon>
        <taxon>Sar</taxon>
        <taxon>Stramenopiles</taxon>
        <taxon>Ochrophyta</taxon>
        <taxon>PX clade</taxon>
        <taxon>Phaeophyceae</taxon>
        <taxon>Ectocarpales</taxon>
        <taxon>Ishigeaceae</taxon>
        <taxon>Ishige</taxon>
    </lineage>
</organism>
<gene>
    <name evidence="12" type="primary">ftrB</name>
</gene>
<dbReference type="GO" id="GO:0016730">
    <property type="term" value="F:oxidoreductase activity, acting on iron-sulfur proteins as donors"/>
    <property type="evidence" value="ECO:0007669"/>
    <property type="project" value="InterPro"/>
</dbReference>
<evidence type="ECO:0000256" key="11">
    <source>
        <dbReference type="PIRNR" id="PIRNR000260"/>
    </source>
</evidence>
<comment type="subunit">
    <text evidence="9 11">Heterodimer of subunit A (variable subunit) and subunit B (catalytic subunit). Heterodimeric FTR forms a complex with ferredoxin and thioredoxin.</text>
</comment>
<evidence type="ECO:0000256" key="5">
    <source>
        <dbReference type="ARBA" id="ARBA00023002"/>
    </source>
</evidence>
<dbReference type="GeneID" id="68216495"/>
<proteinExistence type="inferred from homology"/>
<keyword evidence="5 11" id="KW-0560">Oxidoreductase</keyword>
<geneLocation type="chloroplast" evidence="12"/>
<dbReference type="FunFam" id="3.90.460.10:FF:000001">
    <property type="entry name" value="Ferredoxin-thioredoxin reductase, catalytic chain"/>
    <property type="match status" value="1"/>
</dbReference>
<dbReference type="PIRSF" id="PIRSF000260">
    <property type="entry name" value="FTRc"/>
    <property type="match status" value="1"/>
</dbReference>
<protein>
    <recommendedName>
        <fullName evidence="11">Ferredoxin-thioredoxin reductase, catalytic chain</fullName>
        <shortName evidence="11">FTR-C</shortName>
        <ecNumber evidence="11">1.8.7.2</ecNumber>
    </recommendedName>
    <alternativeName>
        <fullName evidence="11">Ferredoxin-thioredoxin reductase subunit B</fullName>
    </alternativeName>
</protein>
<evidence type="ECO:0000256" key="9">
    <source>
        <dbReference type="ARBA" id="ARBA00026011"/>
    </source>
</evidence>
<dbReference type="EMBL" id="MW762687">
    <property type="protein sequence ID" value="QVJ99646.1"/>
    <property type="molecule type" value="Genomic_DNA"/>
</dbReference>
<name>A0A8E6D4Y1_9PHAE</name>
<comment type="catalytic activity">
    <reaction evidence="10 11">
        <text>[thioredoxin]-disulfide + 2 reduced [2Fe-2S]-[ferredoxin] + 2 H(+) = [thioredoxin]-dithiol + 2 oxidized [2Fe-2S]-[ferredoxin]</text>
        <dbReference type="Rhea" id="RHEA:42336"/>
        <dbReference type="Rhea" id="RHEA-COMP:10000"/>
        <dbReference type="Rhea" id="RHEA-COMP:10001"/>
        <dbReference type="Rhea" id="RHEA-COMP:10698"/>
        <dbReference type="Rhea" id="RHEA-COMP:10700"/>
        <dbReference type="ChEBI" id="CHEBI:15378"/>
        <dbReference type="ChEBI" id="CHEBI:29950"/>
        <dbReference type="ChEBI" id="CHEBI:33737"/>
        <dbReference type="ChEBI" id="CHEBI:33738"/>
        <dbReference type="ChEBI" id="CHEBI:50058"/>
        <dbReference type="EC" id="1.8.7.2"/>
    </reaction>
</comment>
<dbReference type="GO" id="GO:0046872">
    <property type="term" value="F:metal ion binding"/>
    <property type="evidence" value="ECO:0007669"/>
    <property type="project" value="UniProtKB-KW"/>
</dbReference>
<evidence type="ECO:0000256" key="8">
    <source>
        <dbReference type="ARBA" id="ARBA00023157"/>
    </source>
</evidence>
<evidence type="ECO:0000256" key="3">
    <source>
        <dbReference type="ARBA" id="ARBA00022485"/>
    </source>
</evidence>
<keyword evidence="12" id="KW-0150">Chloroplast</keyword>
<keyword evidence="7 11" id="KW-0411">Iron-sulfur</keyword>
<keyword evidence="12" id="KW-0934">Plastid</keyword>
<comment type="similarity">
    <text evidence="2 11">Belongs to the ferredoxin thioredoxin reductase beta subunit family.</text>
</comment>
<sequence length="121" mass="13928">MNSIADTDNLPNQYMTDSLKAMHKFAETYAKKTNTFFCVDPSVTCVVIKGLSVYKEKYGLPLCPCRNYENEEAELDSTYWLCPCVAMRERRECHCKLFLTSDDREASHNQEIDLQGVLKTL</sequence>
<dbReference type="InterPro" id="IPR004209">
    <property type="entry name" value="FTR_bsu"/>
</dbReference>
<reference evidence="12" key="1">
    <citation type="submission" date="2021-03" db="EMBL/GenBank/DDBJ databases">
        <title>The complete chloroplast genome of Ishige okamurae.</title>
        <authorList>
            <person name="Wang X."/>
        </authorList>
    </citation>
    <scope>NUCLEOTIDE SEQUENCE</scope>
</reference>
<dbReference type="PANTHER" id="PTHR35113">
    <property type="entry name" value="FERREDOXIN-THIOREDOXIN REDUCTASE CATALYTIC CHAIN, CHLOROPLASTIC"/>
    <property type="match status" value="1"/>
</dbReference>
<dbReference type="RefSeq" id="YP_010185302.1">
    <property type="nucleotide sequence ID" value="NC_058314.1"/>
</dbReference>
<evidence type="ECO:0000256" key="7">
    <source>
        <dbReference type="ARBA" id="ARBA00023014"/>
    </source>
</evidence>
<keyword evidence="6 11" id="KW-0408">Iron</keyword>
<accession>A0A8E6D4Y1</accession>
<keyword evidence="4 11" id="KW-0479">Metal-binding</keyword>
<evidence type="ECO:0000313" key="12">
    <source>
        <dbReference type="EMBL" id="QVJ99646.1"/>
    </source>
</evidence>